<reference evidence="2 3" key="1">
    <citation type="journal article" date="2021" name="Elife">
        <title>Chloroplast acquisition without the gene transfer in kleptoplastic sea slugs, Plakobranchus ocellatus.</title>
        <authorList>
            <person name="Maeda T."/>
            <person name="Takahashi S."/>
            <person name="Yoshida T."/>
            <person name="Shimamura S."/>
            <person name="Takaki Y."/>
            <person name="Nagai Y."/>
            <person name="Toyoda A."/>
            <person name="Suzuki Y."/>
            <person name="Arimoto A."/>
            <person name="Ishii H."/>
            <person name="Satoh N."/>
            <person name="Nishiyama T."/>
            <person name="Hasebe M."/>
            <person name="Maruyama T."/>
            <person name="Minagawa J."/>
            <person name="Obokata J."/>
            <person name="Shigenobu S."/>
        </authorList>
    </citation>
    <scope>NUCLEOTIDE SEQUENCE [LARGE SCALE GENOMIC DNA]</scope>
</reference>
<feature type="compositionally biased region" description="Polar residues" evidence="1">
    <location>
        <begin position="22"/>
        <end position="38"/>
    </location>
</feature>
<evidence type="ECO:0000313" key="3">
    <source>
        <dbReference type="Proteomes" id="UP000735302"/>
    </source>
</evidence>
<comment type="caution">
    <text evidence="2">The sequence shown here is derived from an EMBL/GenBank/DDBJ whole genome shotgun (WGS) entry which is preliminary data.</text>
</comment>
<gene>
    <name evidence="2" type="ORF">PoB_007665000</name>
</gene>
<sequence>MDIDDDENTEEQTENDGFERTAPSTSSAKLSCRVSGQCTEKKEPVSQDDTSNRNSSNRSAATGTVITGSAVCGSAAIGSAATGTTATGAQQQEQ</sequence>
<protein>
    <submittedName>
        <fullName evidence="2">Uncharacterized protein</fullName>
    </submittedName>
</protein>
<dbReference type="AlphaFoldDB" id="A0AAV4E1C8"/>
<organism evidence="2 3">
    <name type="scientific">Plakobranchus ocellatus</name>
    <dbReference type="NCBI Taxonomy" id="259542"/>
    <lineage>
        <taxon>Eukaryota</taxon>
        <taxon>Metazoa</taxon>
        <taxon>Spiralia</taxon>
        <taxon>Lophotrochozoa</taxon>
        <taxon>Mollusca</taxon>
        <taxon>Gastropoda</taxon>
        <taxon>Heterobranchia</taxon>
        <taxon>Euthyneura</taxon>
        <taxon>Panpulmonata</taxon>
        <taxon>Sacoglossa</taxon>
        <taxon>Placobranchoidea</taxon>
        <taxon>Plakobranchidae</taxon>
        <taxon>Plakobranchus</taxon>
    </lineage>
</organism>
<evidence type="ECO:0000313" key="2">
    <source>
        <dbReference type="EMBL" id="GFO50145.1"/>
    </source>
</evidence>
<feature type="compositionally biased region" description="Acidic residues" evidence="1">
    <location>
        <begin position="1"/>
        <end position="16"/>
    </location>
</feature>
<keyword evidence="3" id="KW-1185">Reference proteome</keyword>
<accession>A0AAV4E1C8</accession>
<dbReference type="Proteomes" id="UP000735302">
    <property type="component" value="Unassembled WGS sequence"/>
</dbReference>
<name>A0AAV4E1C8_9GAST</name>
<dbReference type="EMBL" id="BLXT01008584">
    <property type="protein sequence ID" value="GFO50145.1"/>
    <property type="molecule type" value="Genomic_DNA"/>
</dbReference>
<evidence type="ECO:0000256" key="1">
    <source>
        <dbReference type="SAM" id="MobiDB-lite"/>
    </source>
</evidence>
<proteinExistence type="predicted"/>
<feature type="region of interest" description="Disordered" evidence="1">
    <location>
        <begin position="1"/>
        <end position="63"/>
    </location>
</feature>